<evidence type="ECO:0000313" key="4">
    <source>
        <dbReference type="Ensembl" id="ENSSAUP00010051060.1"/>
    </source>
</evidence>
<dbReference type="Pfam" id="PF25372">
    <property type="entry name" value="DUF7885"/>
    <property type="match status" value="1"/>
</dbReference>
<evidence type="ECO:0000256" key="1">
    <source>
        <dbReference type="ARBA" id="ARBA00022786"/>
    </source>
</evidence>
<name>A0A671XQE5_SPAAU</name>
<feature type="chain" id="PRO_5025690676" evidence="2">
    <location>
        <begin position="21"/>
        <end position="397"/>
    </location>
</feature>
<dbReference type="GeneTree" id="ENSGT00940000153845"/>
<dbReference type="Pfam" id="PF13516">
    <property type="entry name" value="LRR_6"/>
    <property type="match status" value="1"/>
</dbReference>
<keyword evidence="1" id="KW-0833">Ubl conjugation pathway</keyword>
<feature type="signal peptide" evidence="2">
    <location>
        <begin position="1"/>
        <end position="20"/>
    </location>
</feature>
<dbReference type="Gene3D" id="3.80.10.10">
    <property type="entry name" value="Ribonuclease Inhibitor"/>
    <property type="match status" value="3"/>
</dbReference>
<dbReference type="Ensembl" id="ENSSAUT00010053679.1">
    <property type="protein sequence ID" value="ENSSAUP00010051060.1"/>
    <property type="gene ID" value="ENSSAUG00010020866.1"/>
</dbReference>
<dbReference type="InterPro" id="IPR036047">
    <property type="entry name" value="F-box-like_dom_sf"/>
</dbReference>
<dbReference type="InterPro" id="IPR001611">
    <property type="entry name" value="Leu-rich_rpt"/>
</dbReference>
<evidence type="ECO:0000256" key="2">
    <source>
        <dbReference type="SAM" id="SignalP"/>
    </source>
</evidence>
<feature type="domain" description="F-box" evidence="3">
    <location>
        <begin position="23"/>
        <end position="69"/>
    </location>
</feature>
<dbReference type="FunFam" id="1.20.1280.50:FF:000013">
    <property type="entry name" value="F-box/LRR-repeat protein 20 isoform X1"/>
    <property type="match status" value="1"/>
</dbReference>
<dbReference type="InterPro" id="IPR032675">
    <property type="entry name" value="LRR_dom_sf"/>
</dbReference>
<dbReference type="PANTHER" id="PTHR13382:SF62">
    <property type="entry name" value="F-BOX_LRR-REPEAT PROTEIN 20"/>
    <property type="match status" value="1"/>
</dbReference>
<reference evidence="4" key="3">
    <citation type="submission" date="2025-09" db="UniProtKB">
        <authorList>
            <consortium name="Ensembl"/>
        </authorList>
    </citation>
    <scope>IDENTIFICATION</scope>
</reference>
<dbReference type="PROSITE" id="PS50181">
    <property type="entry name" value="FBOX"/>
    <property type="match status" value="1"/>
</dbReference>
<dbReference type="PANTHER" id="PTHR13382">
    <property type="entry name" value="MITOCHONDRIAL ATP SYNTHASE COUPLING FACTOR B"/>
    <property type="match status" value="1"/>
</dbReference>
<dbReference type="GO" id="GO:0005737">
    <property type="term" value="C:cytoplasm"/>
    <property type="evidence" value="ECO:0007669"/>
    <property type="project" value="TreeGrafter"/>
</dbReference>
<evidence type="ECO:0000313" key="5">
    <source>
        <dbReference type="Proteomes" id="UP000472265"/>
    </source>
</evidence>
<keyword evidence="5" id="KW-1185">Reference proteome</keyword>
<organism evidence="4 5">
    <name type="scientific">Sparus aurata</name>
    <name type="common">Gilthead sea bream</name>
    <dbReference type="NCBI Taxonomy" id="8175"/>
    <lineage>
        <taxon>Eukaryota</taxon>
        <taxon>Metazoa</taxon>
        <taxon>Chordata</taxon>
        <taxon>Craniata</taxon>
        <taxon>Vertebrata</taxon>
        <taxon>Euteleostomi</taxon>
        <taxon>Actinopterygii</taxon>
        <taxon>Neopterygii</taxon>
        <taxon>Teleostei</taxon>
        <taxon>Neoteleostei</taxon>
        <taxon>Acanthomorphata</taxon>
        <taxon>Eupercaria</taxon>
        <taxon>Spariformes</taxon>
        <taxon>Sparidae</taxon>
        <taxon>Sparus</taxon>
    </lineage>
</organism>
<dbReference type="InterPro" id="IPR057207">
    <property type="entry name" value="FBXL15_LRR"/>
</dbReference>
<dbReference type="SMART" id="SM00256">
    <property type="entry name" value="FBOX"/>
    <property type="match status" value="1"/>
</dbReference>
<reference evidence="4" key="2">
    <citation type="submission" date="2025-08" db="UniProtKB">
        <authorList>
            <consortium name="Ensembl"/>
        </authorList>
    </citation>
    <scope>IDENTIFICATION</scope>
</reference>
<dbReference type="FunFam" id="3.80.10.10:FF:000080">
    <property type="entry name" value="F-box/LRR-repeat protein 20 isoform X1"/>
    <property type="match status" value="1"/>
</dbReference>
<dbReference type="InterPro" id="IPR001810">
    <property type="entry name" value="F-box_dom"/>
</dbReference>
<dbReference type="InterPro" id="IPR050648">
    <property type="entry name" value="F-box_LRR-repeat"/>
</dbReference>
<dbReference type="CDD" id="cd22115">
    <property type="entry name" value="F-box_FBXL2-like"/>
    <property type="match status" value="1"/>
</dbReference>
<dbReference type="InterPro" id="IPR006553">
    <property type="entry name" value="Leu-rich_rpt_Cys-con_subtyp"/>
</dbReference>
<proteinExistence type="predicted"/>
<dbReference type="AlphaFoldDB" id="A0A671XQE5"/>
<protein>
    <submittedName>
        <fullName evidence="4">F-box and leucine rich repeat protein 20</fullName>
    </submittedName>
</protein>
<evidence type="ECO:0000259" key="3">
    <source>
        <dbReference type="PROSITE" id="PS50181"/>
    </source>
</evidence>
<dbReference type="SUPFAM" id="SSF52047">
    <property type="entry name" value="RNI-like"/>
    <property type="match status" value="1"/>
</dbReference>
<dbReference type="Pfam" id="PF12937">
    <property type="entry name" value="F-box-like"/>
    <property type="match status" value="1"/>
</dbReference>
<dbReference type="Gene3D" id="1.20.1280.50">
    <property type="match status" value="1"/>
</dbReference>
<dbReference type="SMART" id="SM00367">
    <property type="entry name" value="LRR_CC"/>
    <property type="match status" value="9"/>
</dbReference>
<dbReference type="Proteomes" id="UP000472265">
    <property type="component" value="Chromosome 23"/>
</dbReference>
<gene>
    <name evidence="4" type="primary">FBXL20</name>
    <name evidence="4" type="synonym">fbxl20</name>
</gene>
<keyword evidence="2" id="KW-0732">Signal</keyword>
<dbReference type="SUPFAM" id="SSF81383">
    <property type="entry name" value="F-box domain"/>
    <property type="match status" value="1"/>
</dbReference>
<reference evidence="4" key="1">
    <citation type="submission" date="2021-04" db="EMBL/GenBank/DDBJ databases">
        <authorList>
            <consortium name="Wellcome Sanger Institute Data Sharing"/>
        </authorList>
    </citation>
    <scope>NUCLEOTIDE SEQUENCE [LARGE SCALE GENOMIC DNA]</scope>
</reference>
<accession>A0A671XQE5</accession>
<sequence length="397" mass="44390">WHMAHSRILHFFCLNMFTNSDEAVINKKLPKELLLRIFSFLDVVTLCRCAQVSRSWNVLALDGSNWQRIDLFDFQRDIEGRVVENISKRCGGFLRKLSLRGCLGVGDSDFLAELLSEVLSKSFKPLIGCPLLEQLNISWCDQVTKDGIQALVRSCPGLKGLFLKGCTQLEDEALKHIGAHCPELVTLNLQTCSQITDEGLITICRGCHRLQSLCVSGCANITDAILHALGQNCPRLRILEVARCSQLTDVGFTTLARNCHELEKMDLEECVQITDGTLIQLSIHCPRLQVLSLSHCELITDDGIRHLGSGPCAHDRLEVIELDNCPLITDASLEHLKSCHSLDRIELYDCQQITRAGIKRLRTHLPNIKVHAYFAPVTPPPSVGGSRQRFCRCCVLL</sequence>